<gene>
    <name evidence="10" type="ORF">C7U56_02100</name>
</gene>
<feature type="coiled-coil region" evidence="8">
    <location>
        <begin position="161"/>
        <end position="195"/>
    </location>
</feature>
<accession>A0A2T3FU05</accession>
<keyword evidence="6" id="KW-0472">Membrane</keyword>
<dbReference type="Proteomes" id="UP000241048">
    <property type="component" value="Unassembled WGS sequence"/>
</dbReference>
<evidence type="ECO:0000256" key="6">
    <source>
        <dbReference type="ARBA" id="ARBA00023136"/>
    </source>
</evidence>
<evidence type="ECO:0000313" key="10">
    <source>
        <dbReference type="EMBL" id="PST38762.1"/>
    </source>
</evidence>
<evidence type="ECO:0000256" key="2">
    <source>
        <dbReference type="ARBA" id="ARBA00007613"/>
    </source>
</evidence>
<keyword evidence="11" id="KW-1185">Reference proteome</keyword>
<name>A0A2T3FU05_9CLOT</name>
<dbReference type="GO" id="GO:1990281">
    <property type="term" value="C:efflux pump complex"/>
    <property type="evidence" value="ECO:0007669"/>
    <property type="project" value="TreeGrafter"/>
</dbReference>
<evidence type="ECO:0000256" key="7">
    <source>
        <dbReference type="ARBA" id="ARBA00023237"/>
    </source>
</evidence>
<evidence type="ECO:0000256" key="5">
    <source>
        <dbReference type="ARBA" id="ARBA00022692"/>
    </source>
</evidence>
<dbReference type="RefSeq" id="WP_106999947.1">
    <property type="nucleotide sequence ID" value="NZ_PYLO01000001.1"/>
</dbReference>
<evidence type="ECO:0000256" key="4">
    <source>
        <dbReference type="ARBA" id="ARBA00022452"/>
    </source>
</evidence>
<protein>
    <recommendedName>
        <fullName evidence="12">TolC family protein</fullName>
    </recommendedName>
</protein>
<comment type="subcellular location">
    <subcellularLocation>
        <location evidence="1">Cell outer membrane</location>
    </subcellularLocation>
</comment>
<evidence type="ECO:0000256" key="1">
    <source>
        <dbReference type="ARBA" id="ARBA00004442"/>
    </source>
</evidence>
<dbReference type="PANTHER" id="PTHR30026:SF20">
    <property type="entry name" value="OUTER MEMBRANE PROTEIN TOLC"/>
    <property type="match status" value="1"/>
</dbReference>
<evidence type="ECO:0000256" key="3">
    <source>
        <dbReference type="ARBA" id="ARBA00022448"/>
    </source>
</evidence>
<keyword evidence="9" id="KW-0732">Signal</keyword>
<keyword evidence="5" id="KW-0812">Transmembrane</keyword>
<dbReference type="EMBL" id="PYLO01000001">
    <property type="protein sequence ID" value="PST38762.1"/>
    <property type="molecule type" value="Genomic_DNA"/>
</dbReference>
<evidence type="ECO:0008006" key="12">
    <source>
        <dbReference type="Google" id="ProtNLM"/>
    </source>
</evidence>
<dbReference type="InterPro" id="IPR051906">
    <property type="entry name" value="TolC-like"/>
</dbReference>
<comment type="similarity">
    <text evidence="2">Belongs to the outer membrane factor (OMF) (TC 1.B.17) family.</text>
</comment>
<keyword evidence="8" id="KW-0175">Coiled coil</keyword>
<evidence type="ECO:0000256" key="9">
    <source>
        <dbReference type="SAM" id="SignalP"/>
    </source>
</evidence>
<dbReference type="PANTHER" id="PTHR30026">
    <property type="entry name" value="OUTER MEMBRANE PROTEIN TOLC"/>
    <property type="match status" value="1"/>
</dbReference>
<proteinExistence type="inferred from homology"/>
<dbReference type="Pfam" id="PF02321">
    <property type="entry name" value="OEP"/>
    <property type="match status" value="1"/>
</dbReference>
<dbReference type="AlphaFoldDB" id="A0A2T3FU05"/>
<feature type="coiled-coil region" evidence="8">
    <location>
        <begin position="312"/>
        <end position="339"/>
    </location>
</feature>
<keyword evidence="3" id="KW-0813">Transport</keyword>
<keyword evidence="7" id="KW-0998">Cell outer membrane</keyword>
<keyword evidence="4" id="KW-1134">Transmembrane beta strand</keyword>
<feature type="signal peptide" evidence="9">
    <location>
        <begin position="1"/>
        <end position="36"/>
    </location>
</feature>
<dbReference type="GO" id="GO:0009279">
    <property type="term" value="C:cell outer membrane"/>
    <property type="evidence" value="ECO:0007669"/>
    <property type="project" value="UniProtKB-SubCell"/>
</dbReference>
<reference evidence="10 11" key="1">
    <citation type="submission" date="2018-03" db="EMBL/GenBank/DDBJ databases">
        <title>Lachnoclostridium SNUG30386 gen.nov., sp.nov., isolated from human faeces.</title>
        <authorList>
            <person name="Seo B."/>
            <person name="Jeon K."/>
            <person name="Ko G."/>
        </authorList>
    </citation>
    <scope>NUCLEOTIDE SEQUENCE [LARGE SCALE GENOMIC DNA]</scope>
    <source>
        <strain evidence="10 11">SNUG30386</strain>
    </source>
</reference>
<sequence>MNRNKKICLKHRIATGAAACSLGLFLAAGAPVQVLAASPQFAYSTEKWASLQDDKLEFDEIADLIHEYNSTVEKNRIEYKDYQGKDSNEIAQEYYDAADEIESSIEYPDSDDANYGSALAAAQRSEASATQMREQGDNNVDDANVKAWGYTQTEKSLVQQAQNLMIQYWNAQENLKSVQNQVSKAEKDYETANLKLSSGSATQTDVLDAKETLLKAQASITTAESNIASTKESLCQMLGWKYGASVEICALPDPQEQMSASVNLEEDIAKAQENNYQLKILVRQVNNAMTSTLKEQYQTTLTSGKEAVKSNVQSAYQNLKMSEAQYEQAKRSLELEEKTKQTNDRKLAAGLISQNAYQSATYSYESASVAKETAAMSLLQAQLAYQWAVGGLASTQ</sequence>
<dbReference type="Gene3D" id="1.20.1600.10">
    <property type="entry name" value="Outer membrane efflux proteins (OEP)"/>
    <property type="match status" value="2"/>
</dbReference>
<comment type="caution">
    <text evidence="10">The sequence shown here is derived from an EMBL/GenBank/DDBJ whole genome shotgun (WGS) entry which is preliminary data.</text>
</comment>
<evidence type="ECO:0000256" key="8">
    <source>
        <dbReference type="SAM" id="Coils"/>
    </source>
</evidence>
<organism evidence="10 11">
    <name type="scientific">Clostridium fessum</name>
    <dbReference type="NCBI Taxonomy" id="2126740"/>
    <lineage>
        <taxon>Bacteria</taxon>
        <taxon>Bacillati</taxon>
        <taxon>Bacillota</taxon>
        <taxon>Clostridia</taxon>
        <taxon>Eubacteriales</taxon>
        <taxon>Clostridiaceae</taxon>
        <taxon>Clostridium</taxon>
    </lineage>
</organism>
<dbReference type="GO" id="GO:0015288">
    <property type="term" value="F:porin activity"/>
    <property type="evidence" value="ECO:0007669"/>
    <property type="project" value="TreeGrafter"/>
</dbReference>
<dbReference type="SUPFAM" id="SSF56954">
    <property type="entry name" value="Outer membrane efflux proteins (OEP)"/>
    <property type="match status" value="1"/>
</dbReference>
<feature type="chain" id="PRO_5015567945" description="TolC family protein" evidence="9">
    <location>
        <begin position="37"/>
        <end position="396"/>
    </location>
</feature>
<evidence type="ECO:0000313" key="11">
    <source>
        <dbReference type="Proteomes" id="UP000241048"/>
    </source>
</evidence>
<dbReference type="GO" id="GO:0015562">
    <property type="term" value="F:efflux transmembrane transporter activity"/>
    <property type="evidence" value="ECO:0007669"/>
    <property type="project" value="InterPro"/>
</dbReference>
<dbReference type="InterPro" id="IPR003423">
    <property type="entry name" value="OMP_efflux"/>
</dbReference>